<accession>A0A7R9QS25</accession>
<dbReference type="InterPro" id="IPR053998">
    <property type="entry name" value="ACDH-11_C"/>
</dbReference>
<proteinExistence type="inferred from homology"/>
<dbReference type="Pfam" id="PF00441">
    <property type="entry name" value="Acyl-CoA_dh_1"/>
    <property type="match status" value="1"/>
</dbReference>
<dbReference type="Gene3D" id="6.10.250.600">
    <property type="match status" value="1"/>
</dbReference>
<protein>
    <recommendedName>
        <fullName evidence="11">Acyl-CoA dehydrogenase</fullName>
    </recommendedName>
</protein>
<dbReference type="PANTHER" id="PTHR42707">
    <property type="entry name" value="ACYL-COA DEHYDROGENASE"/>
    <property type="match status" value="1"/>
</dbReference>
<dbReference type="GO" id="GO:0003995">
    <property type="term" value="F:acyl-CoA dehydrogenase activity"/>
    <property type="evidence" value="ECO:0007669"/>
    <property type="project" value="TreeGrafter"/>
</dbReference>
<evidence type="ECO:0000259" key="8">
    <source>
        <dbReference type="Pfam" id="PF22217"/>
    </source>
</evidence>
<feature type="domain" description="Acyl-CoA oxidase/dehydrogenase middle" evidence="6">
    <location>
        <begin position="240"/>
        <end position="344"/>
    </location>
</feature>
<comment type="similarity">
    <text evidence="1 4">Belongs to the acyl-CoA dehydrogenase family.</text>
</comment>
<keyword evidence="4" id="KW-0560">Oxidoreductase</keyword>
<sequence>MKTLLSSLYRNDCKLWSHVLSTKWSTNSRAYSSVSTINQNVVNETKLNSKTIRTEAKANWIPFSRPRHGCFTQEMPQLDNQFTSDAFLQRYLQRVLPKDMYNEISGDLTRFGSRVATDVYELGLECDKHLPQLVQQNAWGHICNDLYVCDAWKQQKVVSAEEGVVAIGYERKYREFSRLYQFAKLFLYAPSSGLYSCPIAMVDGAAKTIESLALDKQPLYEDIFERLTTRDTNRFYTSGQWMTEKGGGSDVAGGTETVAVPMGRDMFKLYGYKWFSSATDADIALTLARIADDEGNVLQGTQGLTLFLLKVRDDTSKQLNGIDMIRLKDKLGTRQVPTAELLLDGTVAHKMSEEGRGVAAIANMLQITRIHNAVGSAGSMRRIISIARDYAQRRKAFGKPISQYPIHMQTLARMDIEAKGAFMLAFETVRLLGKQEMGLATDEDVLVLRLLNPISKLFVCKQALSTISEGLEAFGGQGAMEDTGLPVLLRDSQIFTIWEGTTNILSLDVLRVLSKTGGEALRALRSHIRSRLELALNHAILKEEAIKVQTAIDSIIDLIYNNPNVLEAGSRDLAFSLARLFIASTLLESSCLVGSTDLDEITALRWCKSQDLTPFLTNYGLNYYDKNSIENNYKLVMESYNK</sequence>
<name>A0A7R9QS25_9ACAR</name>
<organism evidence="9">
    <name type="scientific">Oppiella nova</name>
    <dbReference type="NCBI Taxonomy" id="334625"/>
    <lineage>
        <taxon>Eukaryota</taxon>
        <taxon>Metazoa</taxon>
        <taxon>Ecdysozoa</taxon>
        <taxon>Arthropoda</taxon>
        <taxon>Chelicerata</taxon>
        <taxon>Arachnida</taxon>
        <taxon>Acari</taxon>
        <taxon>Acariformes</taxon>
        <taxon>Sarcoptiformes</taxon>
        <taxon>Oribatida</taxon>
        <taxon>Brachypylina</taxon>
        <taxon>Oppioidea</taxon>
        <taxon>Oppiidae</taxon>
        <taxon>Oppiella</taxon>
    </lineage>
</organism>
<evidence type="ECO:0000313" key="9">
    <source>
        <dbReference type="EMBL" id="CAD7654667.1"/>
    </source>
</evidence>
<dbReference type="InterPro" id="IPR036250">
    <property type="entry name" value="AcylCo_DH-like_C"/>
</dbReference>
<dbReference type="InterPro" id="IPR009075">
    <property type="entry name" value="AcylCo_DH/oxidase_C"/>
</dbReference>
<reference evidence="9" key="1">
    <citation type="submission" date="2020-11" db="EMBL/GenBank/DDBJ databases">
        <authorList>
            <person name="Tran Van P."/>
        </authorList>
    </citation>
    <scope>NUCLEOTIDE SEQUENCE</scope>
</reference>
<keyword evidence="3 4" id="KW-0274">FAD</keyword>
<dbReference type="Proteomes" id="UP000728032">
    <property type="component" value="Unassembled WGS sequence"/>
</dbReference>
<keyword evidence="10" id="KW-1185">Reference proteome</keyword>
<feature type="domain" description="Acyl-CoA dehydrogenase/oxidase C-terminal" evidence="5">
    <location>
        <begin position="355"/>
        <end position="512"/>
    </location>
</feature>
<dbReference type="InterPro" id="IPR052904">
    <property type="entry name" value="Acyl-CoA_dehydrogenase-like"/>
</dbReference>
<evidence type="ECO:0000259" key="7">
    <source>
        <dbReference type="Pfam" id="PF18158"/>
    </source>
</evidence>
<feature type="domain" description="Adaptive response protein AidB N-terminal" evidence="7">
    <location>
        <begin position="79"/>
        <end position="228"/>
    </location>
</feature>
<evidence type="ECO:0000313" key="10">
    <source>
        <dbReference type="Proteomes" id="UP000728032"/>
    </source>
</evidence>
<dbReference type="InterPro" id="IPR006091">
    <property type="entry name" value="Acyl-CoA_Oxase/DH_mid-dom"/>
</dbReference>
<dbReference type="InterPro" id="IPR009100">
    <property type="entry name" value="AcylCoA_DH/oxidase_NM_dom_sf"/>
</dbReference>
<dbReference type="InterPro" id="IPR041504">
    <property type="entry name" value="AidB_N"/>
</dbReference>
<dbReference type="EMBL" id="CAJPVJ010008332">
    <property type="protein sequence ID" value="CAG2171854.1"/>
    <property type="molecule type" value="Genomic_DNA"/>
</dbReference>
<keyword evidence="2 4" id="KW-0285">Flavoprotein</keyword>
<dbReference type="SUPFAM" id="SSF47203">
    <property type="entry name" value="Acyl-CoA dehydrogenase C-terminal domain-like"/>
    <property type="match status" value="1"/>
</dbReference>
<dbReference type="Gene3D" id="1.20.140.10">
    <property type="entry name" value="Butyryl-CoA Dehydrogenase, subunit A, domain 3"/>
    <property type="match status" value="1"/>
</dbReference>
<feature type="domain" description="Acyl-CoA dehydrogenase 11-like C-terminal" evidence="8">
    <location>
        <begin position="520"/>
        <end position="637"/>
    </location>
</feature>
<dbReference type="OrthoDB" id="10251155at2759"/>
<evidence type="ECO:0000259" key="6">
    <source>
        <dbReference type="Pfam" id="PF02770"/>
    </source>
</evidence>
<evidence type="ECO:0008006" key="11">
    <source>
        <dbReference type="Google" id="ProtNLM"/>
    </source>
</evidence>
<evidence type="ECO:0000256" key="2">
    <source>
        <dbReference type="ARBA" id="ARBA00022630"/>
    </source>
</evidence>
<evidence type="ECO:0000259" key="5">
    <source>
        <dbReference type="Pfam" id="PF00441"/>
    </source>
</evidence>
<dbReference type="AlphaFoldDB" id="A0A7R9QS25"/>
<dbReference type="Pfam" id="PF22217">
    <property type="entry name" value="ACDH-11_C"/>
    <property type="match status" value="1"/>
</dbReference>
<dbReference type="Gene3D" id="2.40.110.20">
    <property type="match status" value="1"/>
</dbReference>
<evidence type="ECO:0000256" key="4">
    <source>
        <dbReference type="RuleBase" id="RU362125"/>
    </source>
</evidence>
<evidence type="ECO:0000256" key="1">
    <source>
        <dbReference type="ARBA" id="ARBA00009347"/>
    </source>
</evidence>
<dbReference type="EMBL" id="OC923157">
    <property type="protein sequence ID" value="CAD7654667.1"/>
    <property type="molecule type" value="Genomic_DNA"/>
</dbReference>
<gene>
    <name evidence="9" type="ORF">ONB1V03_LOCUS11313</name>
</gene>
<comment type="cofactor">
    <cofactor evidence="4">
        <name>FAD</name>
        <dbReference type="ChEBI" id="CHEBI:57692"/>
    </cofactor>
</comment>
<dbReference type="Pfam" id="PF02770">
    <property type="entry name" value="Acyl-CoA_dh_M"/>
    <property type="match status" value="1"/>
</dbReference>
<dbReference type="SUPFAM" id="SSF56645">
    <property type="entry name" value="Acyl-CoA dehydrogenase NM domain-like"/>
    <property type="match status" value="1"/>
</dbReference>
<dbReference type="Pfam" id="PF18158">
    <property type="entry name" value="AidB_N"/>
    <property type="match status" value="1"/>
</dbReference>
<evidence type="ECO:0000256" key="3">
    <source>
        <dbReference type="ARBA" id="ARBA00022827"/>
    </source>
</evidence>
<dbReference type="PANTHER" id="PTHR42707:SF2">
    <property type="entry name" value="ACD11 DEHYDROGENASE"/>
    <property type="match status" value="1"/>
</dbReference>